<sequence>MRTIYSIIIIVFYLTACSGGSNKSEPEIIKDKIKEDISVTNLAIPDNRFSNTYEIVLFGNSHTAGLGTIIKNLINVGNPYAAVNVVTAGGGFLDNQATKQSREVLLNTKPWTHIILQGQKYSESGAYIYPTAPTKEWIAKAKKNNITPILFPEHPRKGNTEEATRIHLIHTGISASQRACVAPVGLAWDNILAIDPQIPLHSSDGNHASLLGRLFTAYIFYEVITGESADSLPYIEDLNVDEPTQQFLKQFASEAIAANQPCNFES</sequence>
<comment type="caution">
    <text evidence="1">The sequence shown here is derived from an EMBL/GenBank/DDBJ whole genome shotgun (WGS) entry which is preliminary data.</text>
</comment>
<dbReference type="InterPro" id="IPR036514">
    <property type="entry name" value="SGNH_hydro_sf"/>
</dbReference>
<evidence type="ECO:0000313" key="2">
    <source>
        <dbReference type="Proteomes" id="UP000537141"/>
    </source>
</evidence>
<reference evidence="1 2" key="1">
    <citation type="submission" date="2020-08" db="EMBL/GenBank/DDBJ databases">
        <title>Genomic Encyclopedia of Type Strains, Phase IV (KMG-IV): sequencing the most valuable type-strain genomes for metagenomic binning, comparative biology and taxonomic classification.</title>
        <authorList>
            <person name="Goeker M."/>
        </authorList>
    </citation>
    <scope>NUCLEOTIDE SEQUENCE [LARGE SCALE GENOMIC DNA]</scope>
    <source>
        <strain evidence="1 2">DSM 26287</strain>
    </source>
</reference>
<dbReference type="Gene3D" id="3.40.50.1110">
    <property type="entry name" value="SGNH hydrolase"/>
    <property type="match status" value="1"/>
</dbReference>
<organism evidence="1 2">
    <name type="scientific">Thalassotalea piscium</name>
    <dbReference type="NCBI Taxonomy" id="1230533"/>
    <lineage>
        <taxon>Bacteria</taxon>
        <taxon>Pseudomonadati</taxon>
        <taxon>Pseudomonadota</taxon>
        <taxon>Gammaproteobacteria</taxon>
        <taxon>Alteromonadales</taxon>
        <taxon>Colwelliaceae</taxon>
        <taxon>Thalassotalea</taxon>
    </lineage>
</organism>
<dbReference type="AlphaFoldDB" id="A0A7X0NH43"/>
<name>A0A7X0NH43_9GAMM</name>
<proteinExistence type="predicted"/>
<evidence type="ECO:0000313" key="1">
    <source>
        <dbReference type="EMBL" id="MBB6543371.1"/>
    </source>
</evidence>
<dbReference type="Proteomes" id="UP000537141">
    <property type="component" value="Unassembled WGS sequence"/>
</dbReference>
<dbReference type="RefSeq" id="WP_184424161.1">
    <property type="nucleotide sequence ID" value="NZ_AP027362.1"/>
</dbReference>
<protein>
    <recommendedName>
        <fullName evidence="3">SGNH/GDSL hydrolase family protein</fullName>
    </recommendedName>
</protein>
<keyword evidence="2" id="KW-1185">Reference proteome</keyword>
<accession>A0A7X0NH43</accession>
<dbReference type="EMBL" id="JACHHU010000013">
    <property type="protein sequence ID" value="MBB6543371.1"/>
    <property type="molecule type" value="Genomic_DNA"/>
</dbReference>
<dbReference type="GO" id="GO:0016788">
    <property type="term" value="F:hydrolase activity, acting on ester bonds"/>
    <property type="evidence" value="ECO:0007669"/>
    <property type="project" value="UniProtKB-ARBA"/>
</dbReference>
<gene>
    <name evidence="1" type="ORF">HNQ55_001886</name>
</gene>
<evidence type="ECO:0008006" key="3">
    <source>
        <dbReference type="Google" id="ProtNLM"/>
    </source>
</evidence>